<keyword evidence="2" id="KW-1185">Reference proteome</keyword>
<name>A0ABV3S170_9LACO</name>
<dbReference type="RefSeq" id="WP_367973575.1">
    <property type="nucleotide sequence ID" value="NZ_JBFPEQ010000001.1"/>
</dbReference>
<organism evidence="1 2">
    <name type="scientific">Leuconostoc aquikimchii</name>
    <dbReference type="NCBI Taxonomy" id="3236804"/>
    <lineage>
        <taxon>Bacteria</taxon>
        <taxon>Bacillati</taxon>
        <taxon>Bacillota</taxon>
        <taxon>Bacilli</taxon>
        <taxon>Lactobacillales</taxon>
        <taxon>Lactobacillaceae</taxon>
        <taxon>Leuconostoc</taxon>
    </lineage>
</organism>
<protein>
    <submittedName>
        <fullName evidence="1">Uncharacterized protein</fullName>
    </submittedName>
</protein>
<evidence type="ECO:0000313" key="2">
    <source>
        <dbReference type="Proteomes" id="UP001556617"/>
    </source>
</evidence>
<dbReference type="EMBL" id="JBFPER010000001">
    <property type="protein sequence ID" value="MEX0380153.1"/>
    <property type="molecule type" value="Genomic_DNA"/>
</dbReference>
<evidence type="ECO:0000313" key="1">
    <source>
        <dbReference type="EMBL" id="MEX0380153.1"/>
    </source>
</evidence>
<gene>
    <name evidence="1" type="ORF">AB3K24_02135</name>
</gene>
<comment type="caution">
    <text evidence="1">The sequence shown here is derived from an EMBL/GenBank/DDBJ whole genome shotgun (WGS) entry which is preliminary data.</text>
</comment>
<sequence length="169" mass="19340">MKINLILAPEQTPAELLTLQAIKPDKFFYLGKESQLAGTNVLIIASPDLVAHFKRPMSFDSLVTNGQFRGDVMHQIAFQTKDRNDELITQLVPENAILAQNSNGKSEYMLWSFWPSHTALAAFLTSDMFNQMKQLMKNPYTTSYIHVNSAEQLSLTHQMRDFDDKNWWG</sequence>
<dbReference type="Proteomes" id="UP001556617">
    <property type="component" value="Unassembled WGS sequence"/>
</dbReference>
<reference evidence="1 2" key="1">
    <citation type="submission" date="2024-07" db="EMBL/GenBank/DDBJ databases">
        <authorList>
            <person name="Yun M."/>
        </authorList>
    </citation>
    <scope>NUCLEOTIDE SEQUENCE [LARGE SCALE GENOMIC DNA]</scope>
    <source>
        <strain evidence="1 2">MS01</strain>
    </source>
</reference>
<accession>A0ABV3S170</accession>
<proteinExistence type="predicted"/>